<gene>
    <name evidence="1" type="ORF">ACTIVE_7927</name>
</gene>
<evidence type="ECO:0008006" key="3">
    <source>
        <dbReference type="Google" id="ProtNLM"/>
    </source>
</evidence>
<dbReference type="AlphaFoldDB" id="A0A7D3W1K0"/>
<organism evidence="1 2">
    <name type="scientific">Actinomadura verrucosospora</name>
    <dbReference type="NCBI Taxonomy" id="46165"/>
    <lineage>
        <taxon>Bacteria</taxon>
        <taxon>Bacillati</taxon>
        <taxon>Actinomycetota</taxon>
        <taxon>Actinomycetes</taxon>
        <taxon>Streptosporangiales</taxon>
        <taxon>Thermomonosporaceae</taxon>
        <taxon>Actinomadura</taxon>
    </lineage>
</organism>
<accession>A0A7D3W1K0</accession>
<name>A0A7D3W1K0_ACTVE</name>
<protein>
    <recommendedName>
        <fullName evidence="3">Metalloprotease</fullName>
    </recommendedName>
</protein>
<sequence>MRRTGRRTSRGRRTAWGGDGAVKVTVVRSGGFAGIRRRGEADSATDPMLARLAGRVDLSSVPPPGRIPDQFVYEIDIDGRHATVGEAQLSGPLRELVHHVLATGQPGG</sequence>
<keyword evidence="2" id="KW-1185">Reference proteome</keyword>
<dbReference type="EMBL" id="CP053892">
    <property type="protein sequence ID" value="QKG26274.1"/>
    <property type="molecule type" value="Genomic_DNA"/>
</dbReference>
<dbReference type="InterPro" id="IPR049457">
    <property type="entry name" value="Emfourin"/>
</dbReference>
<evidence type="ECO:0000313" key="2">
    <source>
        <dbReference type="Proteomes" id="UP000501240"/>
    </source>
</evidence>
<dbReference type="Pfam" id="PF20242">
    <property type="entry name" value="Emfourin"/>
    <property type="match status" value="1"/>
</dbReference>
<evidence type="ECO:0000313" key="1">
    <source>
        <dbReference type="EMBL" id="QKG26274.1"/>
    </source>
</evidence>
<dbReference type="Proteomes" id="UP000501240">
    <property type="component" value="Chromosome"/>
</dbReference>
<reference evidence="1 2" key="1">
    <citation type="submission" date="2020-05" db="EMBL/GenBank/DDBJ databases">
        <title>Actinomadura verrucosospora NRRL-B18236 (PFL_A860) Genome sequencing and assembly.</title>
        <authorList>
            <person name="Samborskyy M."/>
        </authorList>
    </citation>
    <scope>NUCLEOTIDE SEQUENCE [LARGE SCALE GENOMIC DNA]</scope>
    <source>
        <strain evidence="1 2">NRRL:B18236</strain>
    </source>
</reference>
<proteinExistence type="predicted"/>